<dbReference type="InterPro" id="IPR003959">
    <property type="entry name" value="ATPase_AAA_core"/>
</dbReference>
<dbReference type="InterPro" id="IPR023405">
    <property type="entry name" value="Topo_IA_core_domain"/>
</dbReference>
<dbReference type="SMART" id="SM00493">
    <property type="entry name" value="TOPRIM"/>
    <property type="match status" value="1"/>
</dbReference>
<evidence type="ECO:0008006" key="19">
    <source>
        <dbReference type="Google" id="ProtNLM"/>
    </source>
</evidence>
<dbReference type="Proteomes" id="UP001175271">
    <property type="component" value="Unassembled WGS sequence"/>
</dbReference>
<feature type="coiled-coil region" evidence="13">
    <location>
        <begin position="310"/>
        <end position="365"/>
    </location>
</feature>
<dbReference type="FunFam" id="3.40.50.300:FF:000470">
    <property type="entry name" value="ATPase family, AAA domain containing 3A"/>
    <property type="match status" value="1"/>
</dbReference>
<dbReference type="PANTHER" id="PTHR23075">
    <property type="entry name" value="PUTATIVE ATP-ASE"/>
    <property type="match status" value="1"/>
</dbReference>
<dbReference type="PROSITE" id="PS52039">
    <property type="entry name" value="TOPO_IA_2"/>
    <property type="match status" value="1"/>
</dbReference>
<dbReference type="SMART" id="SM00382">
    <property type="entry name" value="AAA"/>
    <property type="match status" value="1"/>
</dbReference>
<organism evidence="17 18">
    <name type="scientific">Steinernema hermaphroditum</name>
    <dbReference type="NCBI Taxonomy" id="289476"/>
    <lineage>
        <taxon>Eukaryota</taxon>
        <taxon>Metazoa</taxon>
        <taxon>Ecdysozoa</taxon>
        <taxon>Nematoda</taxon>
        <taxon>Chromadorea</taxon>
        <taxon>Rhabditida</taxon>
        <taxon>Tylenchina</taxon>
        <taxon>Panagrolaimomorpha</taxon>
        <taxon>Strongyloidoidea</taxon>
        <taxon>Steinernematidae</taxon>
        <taxon>Steinernema</taxon>
    </lineage>
</organism>
<dbReference type="GO" id="GO:0005524">
    <property type="term" value="F:ATP binding"/>
    <property type="evidence" value="ECO:0007669"/>
    <property type="project" value="UniProtKB-KW"/>
</dbReference>
<dbReference type="InterPro" id="IPR003602">
    <property type="entry name" value="Topo_IA_DNA-bd_dom"/>
</dbReference>
<comment type="subcellular location">
    <subcellularLocation>
        <location evidence="1">Mitochondrion inner membrane</location>
    </subcellularLocation>
    <subcellularLocation>
        <location evidence="2">Mitochondrion matrix</location>
        <location evidence="2">Mitochondrion nucleoid</location>
    </subcellularLocation>
</comment>
<dbReference type="GO" id="GO:0008270">
    <property type="term" value="F:zinc ion binding"/>
    <property type="evidence" value="ECO:0007669"/>
    <property type="project" value="TreeGrafter"/>
</dbReference>
<evidence type="ECO:0000256" key="1">
    <source>
        <dbReference type="ARBA" id="ARBA00004273"/>
    </source>
</evidence>
<keyword evidence="10" id="KW-0472">Membrane</keyword>
<dbReference type="PROSITE" id="PS50880">
    <property type="entry name" value="TOPRIM"/>
    <property type="match status" value="1"/>
</dbReference>
<dbReference type="InterPro" id="IPR003593">
    <property type="entry name" value="AAA+_ATPase"/>
</dbReference>
<evidence type="ECO:0000256" key="11">
    <source>
        <dbReference type="ARBA" id="ARBA00023235"/>
    </source>
</evidence>
<dbReference type="SMART" id="SM00437">
    <property type="entry name" value="TOP1Ac"/>
    <property type="match status" value="1"/>
</dbReference>
<keyword evidence="7 13" id="KW-0175">Coiled coil</keyword>
<evidence type="ECO:0000256" key="2">
    <source>
        <dbReference type="ARBA" id="ARBA00004436"/>
    </source>
</evidence>
<keyword evidence="9" id="KW-0496">Mitochondrion</keyword>
<evidence type="ECO:0000256" key="3">
    <source>
        <dbReference type="ARBA" id="ARBA00022741"/>
    </source>
</evidence>
<dbReference type="GO" id="GO:0005743">
    <property type="term" value="C:mitochondrial inner membrane"/>
    <property type="evidence" value="ECO:0007669"/>
    <property type="project" value="UniProtKB-SubCell"/>
</dbReference>
<dbReference type="CDD" id="cd03362">
    <property type="entry name" value="TOPRIM_TopoIA_TopoIII"/>
    <property type="match status" value="1"/>
</dbReference>
<feature type="region of interest" description="Disordered" evidence="14">
    <location>
        <begin position="272"/>
        <end position="293"/>
    </location>
</feature>
<dbReference type="AlphaFoldDB" id="A0AA39LFV8"/>
<dbReference type="Gene3D" id="1.10.460.10">
    <property type="entry name" value="Topoisomerase I, domain 2"/>
    <property type="match status" value="1"/>
</dbReference>
<feature type="compositionally biased region" description="Gly residues" evidence="14">
    <location>
        <begin position="272"/>
        <end position="283"/>
    </location>
</feature>
<dbReference type="Pfam" id="PF01131">
    <property type="entry name" value="Topoisom_bac"/>
    <property type="match status" value="1"/>
</dbReference>
<dbReference type="FunFam" id="3.40.50.140:FF:000002">
    <property type="entry name" value="DNA topoisomerase"/>
    <property type="match status" value="1"/>
</dbReference>
<dbReference type="GO" id="GO:0016887">
    <property type="term" value="F:ATP hydrolysis activity"/>
    <property type="evidence" value="ECO:0007669"/>
    <property type="project" value="InterPro"/>
</dbReference>
<evidence type="ECO:0000256" key="12">
    <source>
        <dbReference type="ARBA" id="ARBA00023271"/>
    </source>
</evidence>
<keyword evidence="18" id="KW-1185">Reference proteome</keyword>
<dbReference type="GO" id="GO:0006265">
    <property type="term" value="P:DNA topological change"/>
    <property type="evidence" value="ECO:0007669"/>
    <property type="project" value="InterPro"/>
</dbReference>
<reference evidence="17" key="1">
    <citation type="submission" date="2023-06" db="EMBL/GenBank/DDBJ databases">
        <title>Genomic analysis of the entomopathogenic nematode Steinernema hermaphroditum.</title>
        <authorList>
            <person name="Schwarz E.M."/>
            <person name="Heppert J.K."/>
            <person name="Baniya A."/>
            <person name="Schwartz H.T."/>
            <person name="Tan C.-H."/>
            <person name="Antoshechkin I."/>
            <person name="Sternberg P.W."/>
            <person name="Goodrich-Blair H."/>
            <person name="Dillman A.R."/>
        </authorList>
    </citation>
    <scope>NUCLEOTIDE SEQUENCE</scope>
    <source>
        <strain evidence="17">PS9179</strain>
        <tissue evidence="17">Whole animal</tissue>
    </source>
</reference>
<dbReference type="SUPFAM" id="SSF56712">
    <property type="entry name" value="Prokaryotic type I DNA topoisomerase"/>
    <property type="match status" value="2"/>
</dbReference>
<dbReference type="Gene3D" id="3.40.50.300">
    <property type="entry name" value="P-loop containing nucleotide triphosphate hydrolases"/>
    <property type="match status" value="1"/>
</dbReference>
<keyword evidence="4" id="KW-0999">Mitochondrion inner membrane</keyword>
<keyword evidence="5" id="KW-0067">ATP-binding</keyword>
<evidence type="ECO:0000256" key="8">
    <source>
        <dbReference type="ARBA" id="ARBA00023125"/>
    </source>
</evidence>
<protein>
    <recommendedName>
        <fullName evidence="19">DNA topoisomerase</fullName>
    </recommendedName>
</protein>
<name>A0AA39LFV8_9BILA</name>
<dbReference type="SUPFAM" id="SSF52540">
    <property type="entry name" value="P-loop containing nucleoside triphosphate hydrolases"/>
    <property type="match status" value="1"/>
</dbReference>
<accession>A0AA39LFV8</accession>
<keyword evidence="3" id="KW-0547">Nucleotide-binding</keyword>
<dbReference type="InterPro" id="IPR021911">
    <property type="entry name" value="ATAD3_N"/>
</dbReference>
<dbReference type="GO" id="GO:0007005">
    <property type="term" value="P:mitochondrion organization"/>
    <property type="evidence" value="ECO:0007669"/>
    <property type="project" value="TreeGrafter"/>
</dbReference>
<dbReference type="InterPro" id="IPR034144">
    <property type="entry name" value="TOPRIM_TopoIII"/>
</dbReference>
<dbReference type="GO" id="GO:0003916">
    <property type="term" value="F:DNA topoisomerase activity"/>
    <property type="evidence" value="ECO:0007669"/>
    <property type="project" value="UniProtKB-KW"/>
</dbReference>
<dbReference type="CDD" id="cd19512">
    <property type="entry name" value="RecA-like_ATAD3-like"/>
    <property type="match status" value="1"/>
</dbReference>
<comment type="caution">
    <text evidence="17">The sequence shown here is derived from an EMBL/GenBank/DDBJ whole genome shotgun (WGS) entry which is preliminary data.</text>
</comment>
<dbReference type="InterPro" id="IPR006171">
    <property type="entry name" value="TOPRIM_dom"/>
</dbReference>
<evidence type="ECO:0000313" key="17">
    <source>
        <dbReference type="EMBL" id="KAK0395747.1"/>
    </source>
</evidence>
<dbReference type="Pfam" id="PF01751">
    <property type="entry name" value="Toprim"/>
    <property type="match status" value="1"/>
</dbReference>
<evidence type="ECO:0000256" key="5">
    <source>
        <dbReference type="ARBA" id="ARBA00022840"/>
    </source>
</evidence>
<evidence type="ECO:0000256" key="4">
    <source>
        <dbReference type="ARBA" id="ARBA00022792"/>
    </source>
</evidence>
<evidence type="ECO:0000313" key="18">
    <source>
        <dbReference type="Proteomes" id="UP001175271"/>
    </source>
</evidence>
<evidence type="ECO:0000256" key="14">
    <source>
        <dbReference type="SAM" id="MobiDB-lite"/>
    </source>
</evidence>
<dbReference type="GO" id="GO:0042645">
    <property type="term" value="C:mitochondrial nucleoid"/>
    <property type="evidence" value="ECO:0007669"/>
    <property type="project" value="UniProtKB-SubCell"/>
</dbReference>
<dbReference type="Pfam" id="PF00004">
    <property type="entry name" value="AAA"/>
    <property type="match status" value="1"/>
</dbReference>
<proteinExistence type="predicted"/>
<evidence type="ECO:0000256" key="9">
    <source>
        <dbReference type="ARBA" id="ARBA00023128"/>
    </source>
</evidence>
<feature type="coiled-coil region" evidence="13">
    <location>
        <begin position="394"/>
        <end position="421"/>
    </location>
</feature>
<evidence type="ECO:0000256" key="13">
    <source>
        <dbReference type="SAM" id="Coils"/>
    </source>
</evidence>
<dbReference type="PANTHER" id="PTHR23075:SF0">
    <property type="entry name" value="ATPASE FAMILY AAA DOMAIN-CONTAINING PROTEIN 3"/>
    <property type="match status" value="1"/>
</dbReference>
<keyword evidence="8" id="KW-0238">DNA-binding</keyword>
<dbReference type="InterPro" id="IPR013824">
    <property type="entry name" value="Topo_IA_cen_sub1"/>
</dbReference>
<keyword evidence="12" id="KW-1135">Mitochondrion nucleoid</keyword>
<evidence type="ECO:0000256" key="10">
    <source>
        <dbReference type="ARBA" id="ARBA00023136"/>
    </source>
</evidence>
<keyword evidence="6" id="KW-0799">Topoisomerase</keyword>
<dbReference type="Gene3D" id="3.40.50.140">
    <property type="match status" value="1"/>
</dbReference>
<evidence type="ECO:0000259" key="15">
    <source>
        <dbReference type="PROSITE" id="PS50880"/>
    </source>
</evidence>
<dbReference type="InterPro" id="IPR027417">
    <property type="entry name" value="P-loop_NTPase"/>
</dbReference>
<evidence type="ECO:0000256" key="6">
    <source>
        <dbReference type="ARBA" id="ARBA00023029"/>
    </source>
</evidence>
<gene>
    <name evidence="17" type="ORF">QR680_001411</name>
</gene>
<sequence>MTVVLMVAEKPMLADAIAKILSNHTAKSRKGSNGACSIHEFKGNFMGKQVNYKMTSTCGHVMSLDFDAKYNNWDRTDPVELYTAKSEKVEAMPKLKMNHFLSSEARECDYLVLWLDCDKEGENICFEVIDAVRGSMNCANKSRFMDNVYRFVIGGEEFTVSGKTVTDPGFTQVMTWQAIDDNEIVPNVTTGTQFIVKDVSMSSDQTGPPEYLTESELITLMEKHGIGTDASIPVHINTICQRNYVKIILGKMSWLFGMKPQDAPVPPELTGMAGGAGNTGDSGKGQPQNPKEAVGGKMAYSFDSTALERAAKAARELEKFSNAKEALELSRLQEVTRQKEVDQQTKQLEAQIQAMKADHQRVAEEERRKTLIEETKHARSRADYQDQLARKRSEDELALKARMQEENLRKQEESVKKQEALRKSTIEHELALKHKYDLEKVDAQIKAQANAARKNRDVNLEQLRAHEEERRKTVIEQIKTSGAVIGAGLNEFLNDKKKIVATVGGLTALAVGWYAAKRGTAVTARFVEARLGKPSLVRDTSRITPIETLKHPVKTAQRLFRRSDDPLKGVVLSPALESRLRDVAITTKNTKRNHGLFRNVLFYGPPGTGKTLFAKSLAQHSGLDYAIMTGGDVAPMGPDGVSAIHKVFDWAENSRNGLILFIDEADAFLRKRSTEQISEDMRAMLNAFLYRTGTQSRKFMLVVASNQPEQFDWAVNDRLDELVEFALPGVEERTRILLQYFKQYIADAATSGSRKERLKLADFDWIGKVEQIAKETEGMSGRELSKLVIGWQASAYASEDGVLTTEMMDRNVKEAMIQHGRKMDWLAREAAMAPSKQ</sequence>
<dbReference type="GO" id="GO:0003677">
    <property type="term" value="F:DNA binding"/>
    <property type="evidence" value="ECO:0007669"/>
    <property type="project" value="UniProtKB-KW"/>
</dbReference>
<feature type="domain" description="Toprim" evidence="15">
    <location>
        <begin position="3"/>
        <end position="152"/>
    </location>
</feature>
<evidence type="ECO:0000256" key="7">
    <source>
        <dbReference type="ARBA" id="ARBA00023054"/>
    </source>
</evidence>
<dbReference type="EMBL" id="JAUCMV010000005">
    <property type="protein sequence ID" value="KAK0395747.1"/>
    <property type="molecule type" value="Genomic_DNA"/>
</dbReference>
<dbReference type="Pfam" id="PF12037">
    <property type="entry name" value="ATAD3_N"/>
    <property type="match status" value="1"/>
</dbReference>
<feature type="domain" description="Topo IA-type catalytic" evidence="16">
    <location>
        <begin position="1"/>
        <end position="352"/>
    </location>
</feature>
<keyword evidence="11" id="KW-0413">Isomerase</keyword>
<evidence type="ECO:0000259" key="16">
    <source>
        <dbReference type="PROSITE" id="PS52039"/>
    </source>
</evidence>
<dbReference type="InterPro" id="IPR013497">
    <property type="entry name" value="Topo_IA_cen"/>
</dbReference>